<evidence type="ECO:0000256" key="6">
    <source>
        <dbReference type="ARBA" id="ARBA00023136"/>
    </source>
</evidence>
<dbReference type="PRINTS" id="PR00103">
    <property type="entry name" value="CAMPKINASE"/>
</dbReference>
<feature type="domain" description="Cyclic nucleotide-binding" evidence="9">
    <location>
        <begin position="87"/>
        <end position="185"/>
    </location>
</feature>
<keyword evidence="6" id="KW-0472">Membrane</keyword>
<dbReference type="InterPro" id="IPR014710">
    <property type="entry name" value="RmlC-like_jellyroll"/>
</dbReference>
<dbReference type="GO" id="GO:0016020">
    <property type="term" value="C:membrane"/>
    <property type="evidence" value="ECO:0007669"/>
    <property type="project" value="UniProtKB-SubCell"/>
</dbReference>
<gene>
    <name evidence="10" type="ORF">BDK51DRAFT_43735</name>
</gene>
<evidence type="ECO:0000313" key="10">
    <source>
        <dbReference type="EMBL" id="RKO89165.1"/>
    </source>
</evidence>
<dbReference type="GO" id="GO:0044877">
    <property type="term" value="F:protein-containing complex binding"/>
    <property type="evidence" value="ECO:0007669"/>
    <property type="project" value="TreeGrafter"/>
</dbReference>
<keyword evidence="4" id="KW-1133">Transmembrane helix</keyword>
<dbReference type="GO" id="GO:0005221">
    <property type="term" value="F:intracellularly cyclic nucleotide-activated monoatomic cation channel activity"/>
    <property type="evidence" value="ECO:0007669"/>
    <property type="project" value="InterPro"/>
</dbReference>
<evidence type="ECO:0000259" key="9">
    <source>
        <dbReference type="PROSITE" id="PS50042"/>
    </source>
</evidence>
<evidence type="ECO:0000256" key="3">
    <source>
        <dbReference type="ARBA" id="ARBA00022692"/>
    </source>
</evidence>
<feature type="non-terminal residue" evidence="10">
    <location>
        <position position="232"/>
    </location>
</feature>
<proteinExistence type="predicted"/>
<dbReference type="SUPFAM" id="SSF51206">
    <property type="entry name" value="cAMP-binding domain-like"/>
    <property type="match status" value="1"/>
</dbReference>
<evidence type="ECO:0000256" key="1">
    <source>
        <dbReference type="ARBA" id="ARBA00004141"/>
    </source>
</evidence>
<dbReference type="PROSITE" id="PS00889">
    <property type="entry name" value="CNMP_BINDING_2"/>
    <property type="match status" value="1"/>
</dbReference>
<evidence type="ECO:0000256" key="5">
    <source>
        <dbReference type="ARBA" id="ARBA00023065"/>
    </source>
</evidence>
<evidence type="ECO:0000256" key="8">
    <source>
        <dbReference type="ARBA" id="ARBA00023303"/>
    </source>
</evidence>
<keyword evidence="7" id="KW-1071">Ligand-gated ion channel</keyword>
<evidence type="ECO:0000256" key="7">
    <source>
        <dbReference type="ARBA" id="ARBA00023286"/>
    </source>
</evidence>
<dbReference type="Gene3D" id="2.60.120.10">
    <property type="entry name" value="Jelly Rolls"/>
    <property type="match status" value="1"/>
</dbReference>
<keyword evidence="5" id="KW-0406">Ion transport</keyword>
<dbReference type="PROSITE" id="PS50042">
    <property type="entry name" value="CNMP_BINDING_3"/>
    <property type="match status" value="1"/>
</dbReference>
<dbReference type="SMART" id="SM00100">
    <property type="entry name" value="cNMP"/>
    <property type="match status" value="1"/>
</dbReference>
<accession>A0A4P9WC01</accession>
<keyword evidence="11" id="KW-1185">Reference proteome</keyword>
<evidence type="ECO:0000313" key="11">
    <source>
        <dbReference type="Proteomes" id="UP000269721"/>
    </source>
</evidence>
<reference evidence="11" key="1">
    <citation type="journal article" date="2018" name="Nat. Microbiol.">
        <title>Leveraging single-cell genomics to expand the fungal tree of life.</title>
        <authorList>
            <person name="Ahrendt S.R."/>
            <person name="Quandt C.A."/>
            <person name="Ciobanu D."/>
            <person name="Clum A."/>
            <person name="Salamov A."/>
            <person name="Andreopoulos B."/>
            <person name="Cheng J.F."/>
            <person name="Woyke T."/>
            <person name="Pelin A."/>
            <person name="Henrissat B."/>
            <person name="Reynolds N.K."/>
            <person name="Benny G.L."/>
            <person name="Smith M.E."/>
            <person name="James T.Y."/>
            <person name="Grigoriev I.V."/>
        </authorList>
    </citation>
    <scope>NUCLEOTIDE SEQUENCE [LARGE SCALE GENOMIC DNA]</scope>
</reference>
<keyword evidence="3" id="KW-0812">Transmembrane</keyword>
<dbReference type="AlphaFoldDB" id="A0A4P9WC01"/>
<keyword evidence="2" id="KW-0813">Transport</keyword>
<dbReference type="OrthoDB" id="421226at2759"/>
<name>A0A4P9WC01_9FUNG</name>
<protein>
    <submittedName>
        <fullName evidence="10">Cyclic nucleotide-binding-like protein</fullName>
    </submittedName>
</protein>
<dbReference type="EMBL" id="KZ996246">
    <property type="protein sequence ID" value="RKO89165.1"/>
    <property type="molecule type" value="Genomic_DNA"/>
</dbReference>
<dbReference type="Proteomes" id="UP000269721">
    <property type="component" value="Unassembled WGS sequence"/>
</dbReference>
<dbReference type="PANTHER" id="PTHR45638">
    <property type="entry name" value="CYCLIC NUCLEOTIDE-GATED CATION CHANNEL SUBUNIT A"/>
    <property type="match status" value="1"/>
</dbReference>
<dbReference type="InterPro" id="IPR018490">
    <property type="entry name" value="cNMP-bd_dom_sf"/>
</dbReference>
<dbReference type="InterPro" id="IPR050866">
    <property type="entry name" value="CNG_cation_channel"/>
</dbReference>
<dbReference type="CDD" id="cd00038">
    <property type="entry name" value="CAP_ED"/>
    <property type="match status" value="1"/>
</dbReference>
<keyword evidence="8" id="KW-0407">Ion channel</keyword>
<dbReference type="Pfam" id="PF00027">
    <property type="entry name" value="cNMP_binding"/>
    <property type="match status" value="1"/>
</dbReference>
<organism evidence="10 11">
    <name type="scientific">Blyttiomyces helicus</name>
    <dbReference type="NCBI Taxonomy" id="388810"/>
    <lineage>
        <taxon>Eukaryota</taxon>
        <taxon>Fungi</taxon>
        <taxon>Fungi incertae sedis</taxon>
        <taxon>Chytridiomycota</taxon>
        <taxon>Chytridiomycota incertae sedis</taxon>
        <taxon>Chytridiomycetes</taxon>
        <taxon>Chytridiomycetes incertae sedis</taxon>
        <taxon>Blyttiomyces</taxon>
    </lineage>
</organism>
<sequence length="232" mass="25635">MPSGVRHVKPVTFLAETECSVLFIDEKEVKKYEAQMVKAAQGFREAVHKFPQDVSFGPEAPRQGIARTAVCRVGSAGAEAGGSPLPLFARASPDLTDRITRELKAEIFQAGEFIIRRNDAADCMFFIVSGVVEVTGREDEVHAEMTVGDFFGEVGIMLGLPRTASIRAKEECLLLKLTRSTLEEVTADHEEMLEHIKGVADRRRAAVDLRSARLRSEVELFDLEVGEQMLSK</sequence>
<dbReference type="InterPro" id="IPR018488">
    <property type="entry name" value="cNMP-bd_CS"/>
</dbReference>
<evidence type="ECO:0000256" key="2">
    <source>
        <dbReference type="ARBA" id="ARBA00022448"/>
    </source>
</evidence>
<dbReference type="PANTHER" id="PTHR45638:SF11">
    <property type="entry name" value="CYCLIC NUCLEOTIDE-GATED CATION CHANNEL SUBUNIT A"/>
    <property type="match status" value="1"/>
</dbReference>
<dbReference type="InterPro" id="IPR000595">
    <property type="entry name" value="cNMP-bd_dom"/>
</dbReference>
<evidence type="ECO:0000256" key="4">
    <source>
        <dbReference type="ARBA" id="ARBA00022989"/>
    </source>
</evidence>
<comment type="subcellular location">
    <subcellularLocation>
        <location evidence="1">Membrane</location>
        <topology evidence="1">Multi-pass membrane protein</topology>
    </subcellularLocation>
</comment>